<sequence length="778" mass="85277">MATKQTSGIRLQSNIARANSGKDGRQLLDAIADVHYFISIPEERPRHAAFERGTKVGLFLKEDTGRIRIRFTDAANPKECALSGDISVLRLDYGNDQECFVRAEIDYGESHGVGFGSDWMVAAPDERNEGVHNWRPFCVDIYFWKHSMANYFARIVNEYQTRLGAEAAEAKRKASISEREPSGGSRYSTPSNAPADTHTPRAPLQIDTRKAEEDEAFRKTITSLDCLDCSNGEILPAADCAMECRVIKHRTDNTTKILISSPIDGGNLKLCYTLTDRSFPYQLPDLTVQVRFMLVEKILTANPGVNLDHIKNVAPLDSPIFRFEQEEHAQAFLECLRGEQLLLNSIVDQVQCPREPKGSDAVDPGLQSNWTNFTSDSDRRIQLWENELGFINIVFHRQFHLVSAFVSPSTQVEMDVGSSILKVSGLKIRKLETSPNMDTKEPWESEGAPIVLKLRFAGPEYAAAFRDSVLRHRDATAMLFPEVAKTIAQTAAHYTPIDTKLPPPPPQEFQHARSTSASSITNINIPPPPGARPNSPPQHYPMSPQSPGPHQASFQQYTPATSHSVRVNRPTPLGMFPSRPATYIPASIHSPMFKSPQPSAIAGPLSPTTMGSFPMGGFGPSLGANTGVAPYQSPAKVASATVPQISPLSARGYYQASITPLSPGLPSAKFLPPIQTSMGGHCVPSALSTPIRETMRRGSLPHIDPVEPTASFPNGSDPQSIEEKEQNGRRFGREHDILEEAGSSSGYNPLGGNVSIPMVARPQGAEGGKMSRVWKKLK</sequence>
<dbReference type="AlphaFoldDB" id="W7HL33"/>
<dbReference type="OrthoDB" id="5408296at2759"/>
<dbReference type="EMBL" id="KI966436">
    <property type="protein sequence ID" value="EWC44696.1"/>
    <property type="molecule type" value="Genomic_DNA"/>
</dbReference>
<evidence type="ECO:0000256" key="1">
    <source>
        <dbReference type="SAM" id="MobiDB-lite"/>
    </source>
</evidence>
<reference evidence="2 3" key="1">
    <citation type="submission" date="2013-05" db="EMBL/GenBank/DDBJ databases">
        <title>Drechslerella stenobrocha genome reveals carnivorous origination and mechanical trapping mechanism of predatory fungi.</title>
        <authorList>
            <person name="Liu X."/>
            <person name="Zhang W."/>
            <person name="Liu K."/>
        </authorList>
    </citation>
    <scope>NUCLEOTIDE SEQUENCE [LARGE SCALE GENOMIC DNA]</scope>
    <source>
        <strain evidence="2 3">248</strain>
    </source>
</reference>
<evidence type="ECO:0000313" key="2">
    <source>
        <dbReference type="EMBL" id="EWC44696.1"/>
    </source>
</evidence>
<feature type="region of interest" description="Disordered" evidence="1">
    <location>
        <begin position="758"/>
        <end position="778"/>
    </location>
</feature>
<protein>
    <submittedName>
        <fullName evidence="2">Uncharacterized protein</fullName>
    </submittedName>
</protein>
<evidence type="ECO:0000313" key="3">
    <source>
        <dbReference type="Proteomes" id="UP000024837"/>
    </source>
</evidence>
<feature type="compositionally biased region" description="Polar residues" evidence="1">
    <location>
        <begin position="552"/>
        <end position="565"/>
    </location>
</feature>
<feature type="compositionally biased region" description="Polar residues" evidence="1">
    <location>
        <begin position="185"/>
        <end position="194"/>
    </location>
</feature>
<proteinExistence type="predicted"/>
<dbReference type="HOGENOM" id="CLU_359807_0_0_1"/>
<accession>W7HL33</accession>
<feature type="region of interest" description="Disordered" evidence="1">
    <location>
        <begin position="496"/>
        <end position="578"/>
    </location>
</feature>
<feature type="compositionally biased region" description="Pro residues" evidence="1">
    <location>
        <begin position="525"/>
        <end position="547"/>
    </location>
</feature>
<feature type="compositionally biased region" description="Basic and acidic residues" evidence="1">
    <location>
        <begin position="171"/>
        <end position="181"/>
    </location>
</feature>
<gene>
    <name evidence="2" type="ORF">DRE_06592</name>
</gene>
<feature type="region of interest" description="Disordered" evidence="1">
    <location>
        <begin position="699"/>
        <end position="728"/>
    </location>
</feature>
<dbReference type="Proteomes" id="UP000024837">
    <property type="component" value="Unassembled WGS sequence"/>
</dbReference>
<name>W7HL33_9PEZI</name>
<feature type="compositionally biased region" description="Low complexity" evidence="1">
    <location>
        <begin position="514"/>
        <end position="524"/>
    </location>
</feature>
<organism evidence="2 3">
    <name type="scientific">Drechslerella stenobrocha 248</name>
    <dbReference type="NCBI Taxonomy" id="1043628"/>
    <lineage>
        <taxon>Eukaryota</taxon>
        <taxon>Fungi</taxon>
        <taxon>Dikarya</taxon>
        <taxon>Ascomycota</taxon>
        <taxon>Pezizomycotina</taxon>
        <taxon>Orbiliomycetes</taxon>
        <taxon>Orbiliales</taxon>
        <taxon>Orbiliaceae</taxon>
        <taxon>Drechslerella</taxon>
    </lineage>
</organism>
<feature type="region of interest" description="Disordered" evidence="1">
    <location>
        <begin position="171"/>
        <end position="209"/>
    </location>
</feature>
<keyword evidence="3" id="KW-1185">Reference proteome</keyword>